<reference evidence="1 2" key="1">
    <citation type="submission" date="2010-10" db="EMBL/GenBank/DDBJ databases">
        <authorList>
            <person name="Chen C."/>
            <person name="Kittichotirat W."/>
            <person name="Asikainen S."/>
            <person name="Bumgarner R."/>
        </authorList>
    </citation>
    <scope>NUCLEOTIDE SEQUENCE [LARGE SCALE GENOMIC DNA]</scope>
    <source>
        <strain evidence="1 2">SC1083</strain>
    </source>
</reference>
<accession>G4A5F6</accession>
<evidence type="ECO:0000313" key="2">
    <source>
        <dbReference type="Proteomes" id="UP000005508"/>
    </source>
</evidence>
<comment type="caution">
    <text evidence="1">The sequence shown here is derived from an EMBL/GenBank/DDBJ whole genome shotgun (WGS) entry which is preliminary data.</text>
</comment>
<dbReference type="EMBL" id="AEJM01000001">
    <property type="protein sequence ID" value="EGY35346.1"/>
    <property type="molecule type" value="Genomic_DNA"/>
</dbReference>
<organism evidence="1 2">
    <name type="scientific">Aggregatibacter actinomycetemcomitans serotype e str. SC1083</name>
    <dbReference type="NCBI Taxonomy" id="907488"/>
    <lineage>
        <taxon>Bacteria</taxon>
        <taxon>Pseudomonadati</taxon>
        <taxon>Pseudomonadota</taxon>
        <taxon>Gammaproteobacteria</taxon>
        <taxon>Pasteurellales</taxon>
        <taxon>Pasteurellaceae</taxon>
        <taxon>Aggregatibacter</taxon>
    </lineage>
</organism>
<protein>
    <submittedName>
        <fullName evidence="1">Uncharacterized protein</fullName>
    </submittedName>
</protein>
<sequence length="50" mass="5877">MWLNLCELILTILIMLILLQVQMYKNQGVLTLYKKIALMNFSMNFTKIIG</sequence>
<name>G4A5F6_AGGAC</name>
<gene>
    <name evidence="1" type="ORF">SC1083_0041</name>
</gene>
<evidence type="ECO:0000313" key="1">
    <source>
        <dbReference type="EMBL" id="EGY35346.1"/>
    </source>
</evidence>
<proteinExistence type="predicted"/>
<dbReference type="AlphaFoldDB" id="G4A5F6"/>
<dbReference type="Proteomes" id="UP000005508">
    <property type="component" value="Unassembled WGS sequence"/>
</dbReference>